<dbReference type="OrthoDB" id="411667at2759"/>
<organism evidence="1 2">
    <name type="scientific">Symbiodinium microadriaticum</name>
    <name type="common">Dinoflagellate</name>
    <name type="synonym">Zooxanthella microadriatica</name>
    <dbReference type="NCBI Taxonomy" id="2951"/>
    <lineage>
        <taxon>Eukaryota</taxon>
        <taxon>Sar</taxon>
        <taxon>Alveolata</taxon>
        <taxon>Dinophyceae</taxon>
        <taxon>Suessiales</taxon>
        <taxon>Symbiodiniaceae</taxon>
        <taxon>Symbiodinium</taxon>
    </lineage>
</organism>
<dbReference type="Proteomes" id="UP000186817">
    <property type="component" value="Unassembled WGS sequence"/>
</dbReference>
<dbReference type="AlphaFoldDB" id="A0A1Q9CSM4"/>
<sequence length="413" mass="45779">MQKSRRRDGLPDLRKLHESLRIRYSLCIARKANIARFEFSEASVQPFDSAVCLRCSFSSLQVACPFRLECSGRSSSTGREEILLTAAMDRVDDWGDGFVKDEIRLVRSPCGRLLVAFWRSSGTLAGLYANLTYRHVFQSLLPNCEAWERLAGRPGPDDLDSALGLHGYTLLLTLRGAKAECFSNTFYKLTSFRLGRERADSFGSVAVSSSHSVIQTRDPANLPAPAQDAGRASLCRDQRVRERKLRAQVCHFEVLAPHDSGLQPAFSCTRQPGIAFQTAAFRLFLADHVFVDATIFDDHGRVFWAVTCFCAMTSACPHESTMLEERKAQVDFDREGNGSGACQKVRWISLADRGAAHLVLQLEGAAQAPEADEGGGLVQPLPRLNSISWHPELAFLDDWWGSCYAAKRSPDNG</sequence>
<name>A0A1Q9CSM4_SYMMI</name>
<evidence type="ECO:0000313" key="1">
    <source>
        <dbReference type="EMBL" id="OLP85923.1"/>
    </source>
</evidence>
<evidence type="ECO:0000313" key="2">
    <source>
        <dbReference type="Proteomes" id="UP000186817"/>
    </source>
</evidence>
<keyword evidence="2" id="KW-1185">Reference proteome</keyword>
<dbReference type="EMBL" id="LSRX01000949">
    <property type="protein sequence ID" value="OLP85923.1"/>
    <property type="molecule type" value="Genomic_DNA"/>
</dbReference>
<protein>
    <submittedName>
        <fullName evidence="1">Uncharacterized protein</fullName>
    </submittedName>
</protein>
<comment type="caution">
    <text evidence="1">The sequence shown here is derived from an EMBL/GenBank/DDBJ whole genome shotgun (WGS) entry which is preliminary data.</text>
</comment>
<accession>A0A1Q9CSM4</accession>
<gene>
    <name evidence="1" type="ORF">AK812_SmicGene33048</name>
</gene>
<proteinExistence type="predicted"/>
<reference evidence="1 2" key="1">
    <citation type="submission" date="2016-02" db="EMBL/GenBank/DDBJ databases">
        <title>Genome analysis of coral dinoflagellate symbionts highlights evolutionary adaptations to a symbiotic lifestyle.</title>
        <authorList>
            <person name="Aranda M."/>
            <person name="Li Y."/>
            <person name="Liew Y.J."/>
            <person name="Baumgarten S."/>
            <person name="Simakov O."/>
            <person name="Wilson M."/>
            <person name="Piel J."/>
            <person name="Ashoor H."/>
            <person name="Bougouffa S."/>
            <person name="Bajic V.B."/>
            <person name="Ryu T."/>
            <person name="Ravasi T."/>
            <person name="Bayer T."/>
            <person name="Micklem G."/>
            <person name="Kim H."/>
            <person name="Bhak J."/>
            <person name="Lajeunesse T.C."/>
            <person name="Voolstra C.R."/>
        </authorList>
    </citation>
    <scope>NUCLEOTIDE SEQUENCE [LARGE SCALE GENOMIC DNA]</scope>
    <source>
        <strain evidence="1 2">CCMP2467</strain>
    </source>
</reference>